<reference evidence="1 2" key="1">
    <citation type="submission" date="2018-11" db="EMBL/GenBank/DDBJ databases">
        <title>Flavobacterium sp. nov., YIM 102796 draft genome.</title>
        <authorList>
            <person name="Li G."/>
            <person name="Jiang Y."/>
        </authorList>
    </citation>
    <scope>NUCLEOTIDE SEQUENCE [LARGE SCALE GENOMIC DNA]</scope>
    <source>
        <strain evidence="1 2">YIM 102796</strain>
    </source>
</reference>
<organism evidence="1 2">
    <name type="scientific">Paenimyroides viscosum</name>
    <dbReference type="NCBI Taxonomy" id="2488729"/>
    <lineage>
        <taxon>Bacteria</taxon>
        <taxon>Pseudomonadati</taxon>
        <taxon>Bacteroidota</taxon>
        <taxon>Flavobacteriia</taxon>
        <taxon>Flavobacteriales</taxon>
        <taxon>Flavobacteriaceae</taxon>
        <taxon>Paenimyroides</taxon>
    </lineage>
</organism>
<dbReference type="Proteomes" id="UP000268372">
    <property type="component" value="Unassembled WGS sequence"/>
</dbReference>
<evidence type="ECO:0000313" key="1">
    <source>
        <dbReference type="EMBL" id="RRA91762.1"/>
    </source>
</evidence>
<proteinExistence type="predicted"/>
<dbReference type="OrthoDB" id="773198at2"/>
<dbReference type="EMBL" id="RQTJ01000033">
    <property type="protein sequence ID" value="RRA91762.1"/>
    <property type="molecule type" value="Genomic_DNA"/>
</dbReference>
<gene>
    <name evidence="1" type="ORF">EG242_12345</name>
</gene>
<comment type="caution">
    <text evidence="1">The sequence shown here is derived from an EMBL/GenBank/DDBJ whole genome shotgun (WGS) entry which is preliminary data.</text>
</comment>
<accession>A0A3P1AUT5</accession>
<sequence>MDLQTRKIEFVQAFLKLQSEEMISQFEKLLRNAKQSESEKDFEPFTVEELNERILQSEKDFENNKFKTTAELLSKY</sequence>
<name>A0A3P1AUT5_9FLAO</name>
<keyword evidence="2" id="KW-1185">Reference proteome</keyword>
<dbReference type="AlphaFoldDB" id="A0A3P1AUT5"/>
<protein>
    <submittedName>
        <fullName evidence="1">Uncharacterized protein</fullName>
    </submittedName>
</protein>
<dbReference type="RefSeq" id="WP_124900170.1">
    <property type="nucleotide sequence ID" value="NZ_RQTJ01000033.1"/>
</dbReference>
<evidence type="ECO:0000313" key="2">
    <source>
        <dbReference type="Proteomes" id="UP000268372"/>
    </source>
</evidence>